<dbReference type="AlphaFoldDB" id="A0A934VEI2"/>
<dbReference type="SUPFAM" id="SSF53850">
    <property type="entry name" value="Periplasmic binding protein-like II"/>
    <property type="match status" value="1"/>
</dbReference>
<organism evidence="3 4">
    <name type="scientific">Haloferula rosea</name>
    <dbReference type="NCBI Taxonomy" id="490093"/>
    <lineage>
        <taxon>Bacteria</taxon>
        <taxon>Pseudomonadati</taxon>
        <taxon>Verrucomicrobiota</taxon>
        <taxon>Verrucomicrobiia</taxon>
        <taxon>Verrucomicrobiales</taxon>
        <taxon>Verrucomicrobiaceae</taxon>
        <taxon>Haloferula</taxon>
    </lineage>
</organism>
<evidence type="ECO:0000259" key="2">
    <source>
        <dbReference type="PROSITE" id="PS51123"/>
    </source>
</evidence>
<protein>
    <submittedName>
        <fullName evidence="3">OmpA family protein</fullName>
    </submittedName>
</protein>
<dbReference type="PROSITE" id="PS51123">
    <property type="entry name" value="OMPA_2"/>
    <property type="match status" value="1"/>
</dbReference>
<dbReference type="SUPFAM" id="SSF103088">
    <property type="entry name" value="OmpA-like"/>
    <property type="match status" value="1"/>
</dbReference>
<evidence type="ECO:0000256" key="1">
    <source>
        <dbReference type="PROSITE-ProRule" id="PRU00473"/>
    </source>
</evidence>
<dbReference type="CDD" id="cd07185">
    <property type="entry name" value="OmpA_C-like"/>
    <property type="match status" value="1"/>
</dbReference>
<evidence type="ECO:0000313" key="3">
    <source>
        <dbReference type="EMBL" id="MBK1827344.1"/>
    </source>
</evidence>
<dbReference type="PANTHER" id="PTHR30024">
    <property type="entry name" value="ALIPHATIC SULFONATES-BINDING PROTEIN-RELATED"/>
    <property type="match status" value="1"/>
</dbReference>
<proteinExistence type="predicted"/>
<sequence>MNTTSKLAVLIFGVCALLAGAWFALKPLFRKHQEQAEQEKAEQFEREISDAKVNSTLTVAGDGYLGYFFASARQTKKEAVRQGLGIQWIDDGAAVAERVSKLASGEYDIIAIPAAEYLIHGRSKGFPGVMVAAIARSNGGDGVVVTKDKLPNNDVADLNDASLEWVYTGDSPSEFLVDITVKDLDFFNLRSADEAAGSNGGGWRRPVGSSAEVYTRAMNGQGDVFVMWEPDISRALKKNPKLTYIWGSDKFAGYIVDYFVVNKQTLASREDDVLKYFKAYFRSLDHYRRHSEELTTDMARWADLDRDTVEAIVNEQKIDWLDLHDNCQQQFGISASGSNIPPQEGVIDTILSCTDVLIDTDRLKPSEINDPYRLVNSRVLEALKNTAPRALGQNDQGTIDFEPLSDSAWEKLREIAKLQVRPIRFRNQTEFEVGAAEEVDKIAKLLSVNYPNYRVIIRGHTGGQDSDENRELSELRAEVVRKRLVLVHGFDEDRLFIEGVGSSDPPQVRPGENPRSRAYRGRVPRVEAILVERGGL</sequence>
<keyword evidence="4" id="KW-1185">Reference proteome</keyword>
<dbReference type="RefSeq" id="WP_200278792.1">
    <property type="nucleotide sequence ID" value="NZ_JAENII010000006.1"/>
</dbReference>
<dbReference type="Gene3D" id="3.30.1330.60">
    <property type="entry name" value="OmpA-like domain"/>
    <property type="match status" value="1"/>
</dbReference>
<accession>A0A934VEI2</accession>
<dbReference type="EMBL" id="JAENII010000006">
    <property type="protein sequence ID" value="MBK1827344.1"/>
    <property type="molecule type" value="Genomic_DNA"/>
</dbReference>
<name>A0A934VEI2_9BACT</name>
<feature type="domain" description="OmpA-like" evidence="2">
    <location>
        <begin position="407"/>
        <end position="534"/>
    </location>
</feature>
<dbReference type="InterPro" id="IPR006665">
    <property type="entry name" value="OmpA-like"/>
</dbReference>
<dbReference type="InterPro" id="IPR036737">
    <property type="entry name" value="OmpA-like_sf"/>
</dbReference>
<keyword evidence="1" id="KW-0472">Membrane</keyword>
<dbReference type="Gene3D" id="3.40.190.10">
    <property type="entry name" value="Periplasmic binding protein-like II"/>
    <property type="match status" value="1"/>
</dbReference>
<dbReference type="GO" id="GO:0016020">
    <property type="term" value="C:membrane"/>
    <property type="evidence" value="ECO:0007669"/>
    <property type="project" value="UniProtKB-UniRule"/>
</dbReference>
<dbReference type="Pfam" id="PF00691">
    <property type="entry name" value="OmpA"/>
    <property type="match status" value="1"/>
</dbReference>
<evidence type="ECO:0000313" key="4">
    <source>
        <dbReference type="Proteomes" id="UP000658278"/>
    </source>
</evidence>
<dbReference type="Proteomes" id="UP000658278">
    <property type="component" value="Unassembled WGS sequence"/>
</dbReference>
<comment type="caution">
    <text evidence="3">The sequence shown here is derived from an EMBL/GenBank/DDBJ whole genome shotgun (WGS) entry which is preliminary data.</text>
</comment>
<reference evidence="3" key="1">
    <citation type="submission" date="2021-01" db="EMBL/GenBank/DDBJ databases">
        <title>Modified the classification status of verrucomicrobia.</title>
        <authorList>
            <person name="Feng X."/>
        </authorList>
    </citation>
    <scope>NUCLEOTIDE SEQUENCE</scope>
    <source>
        <strain evidence="3">KCTC 22201</strain>
    </source>
</reference>
<gene>
    <name evidence="3" type="ORF">JIN81_09945</name>
</gene>